<reference evidence="1" key="1">
    <citation type="submission" date="2021-02" db="EMBL/GenBank/DDBJ databases">
        <authorList>
            <person name="Dougan E. K."/>
            <person name="Rhodes N."/>
            <person name="Thang M."/>
            <person name="Chan C."/>
        </authorList>
    </citation>
    <scope>NUCLEOTIDE SEQUENCE</scope>
</reference>
<dbReference type="AlphaFoldDB" id="A0A813JIR2"/>
<name>A0A813JIR2_POLGL</name>
<dbReference type="InterPro" id="IPR036770">
    <property type="entry name" value="Ankyrin_rpt-contain_sf"/>
</dbReference>
<dbReference type="PANTHER" id="PTHR24125">
    <property type="entry name" value="ANKYRIN REPEAT AND DEATH DOMAIN-CONTAINING PROTEIN"/>
    <property type="match status" value="1"/>
</dbReference>
<dbReference type="Gene3D" id="1.25.40.20">
    <property type="entry name" value="Ankyrin repeat-containing domain"/>
    <property type="match status" value="1"/>
</dbReference>
<evidence type="ECO:0000313" key="1">
    <source>
        <dbReference type="EMBL" id="CAE8676127.1"/>
    </source>
</evidence>
<dbReference type="PANTHER" id="PTHR24125:SF5">
    <property type="entry name" value="ANKYRIN REPEAT PROTEIN"/>
    <property type="match status" value="1"/>
</dbReference>
<protein>
    <submittedName>
        <fullName evidence="1">Uncharacterized protein</fullName>
    </submittedName>
</protein>
<dbReference type="SMART" id="SM00248">
    <property type="entry name" value="ANK"/>
    <property type="match status" value="2"/>
</dbReference>
<dbReference type="EMBL" id="CAJNNW010025192">
    <property type="protein sequence ID" value="CAE8676127.1"/>
    <property type="molecule type" value="Genomic_DNA"/>
</dbReference>
<accession>A0A813JIR2</accession>
<evidence type="ECO:0000313" key="2">
    <source>
        <dbReference type="Proteomes" id="UP000626109"/>
    </source>
</evidence>
<proteinExistence type="predicted"/>
<gene>
    <name evidence="1" type="ORF">PGLA2088_LOCUS19726</name>
</gene>
<organism evidence="1 2">
    <name type="scientific">Polarella glacialis</name>
    <name type="common">Dinoflagellate</name>
    <dbReference type="NCBI Taxonomy" id="89957"/>
    <lineage>
        <taxon>Eukaryota</taxon>
        <taxon>Sar</taxon>
        <taxon>Alveolata</taxon>
        <taxon>Dinophyceae</taxon>
        <taxon>Suessiales</taxon>
        <taxon>Suessiaceae</taxon>
        <taxon>Polarella</taxon>
    </lineage>
</organism>
<dbReference type="InterPro" id="IPR002110">
    <property type="entry name" value="Ankyrin_rpt"/>
</dbReference>
<dbReference type="SUPFAM" id="SSF48403">
    <property type="entry name" value="Ankyrin repeat"/>
    <property type="match status" value="1"/>
</dbReference>
<comment type="caution">
    <text evidence="1">The sequence shown here is derived from an EMBL/GenBank/DDBJ whole genome shotgun (WGS) entry which is preliminary data.</text>
</comment>
<dbReference type="Pfam" id="PF12796">
    <property type="entry name" value="Ank_2"/>
    <property type="match status" value="1"/>
</dbReference>
<sequence length="111" mass="12015">MLEREDFYGVDDGDLKALATPLHLAAASRRTSSCRAIVESGRCTKVNAGDFSGRTALHLAAIRSDLETFRAIVAHEDCDPTLPDRQGKSAADYAKERGLDVNLPDALDIDL</sequence>
<dbReference type="Proteomes" id="UP000626109">
    <property type="component" value="Unassembled WGS sequence"/>
</dbReference>
<dbReference type="InterPro" id="IPR052457">
    <property type="entry name" value="Ankyrin-DD_containing_protein"/>
</dbReference>